<dbReference type="Proteomes" id="UP001107961">
    <property type="component" value="Unassembled WGS sequence"/>
</dbReference>
<dbReference type="Pfam" id="PF01266">
    <property type="entry name" value="DAO"/>
    <property type="match status" value="1"/>
</dbReference>
<feature type="domain" description="FAD dependent oxidoreductase" evidence="6">
    <location>
        <begin position="7"/>
        <end position="361"/>
    </location>
</feature>
<reference evidence="7" key="1">
    <citation type="submission" date="2022-01" db="EMBL/GenBank/DDBJ databases">
        <authorList>
            <person name="Karlyshev A.V."/>
            <person name="Jaspars M."/>
        </authorList>
    </citation>
    <scope>NUCLEOTIDE SEQUENCE</scope>
    <source>
        <strain evidence="7">AGSA3-2</strain>
    </source>
</reference>
<protein>
    <submittedName>
        <fullName evidence="7">NAD(P)/FAD-dependent oxidoreductase</fullName>
    </submittedName>
</protein>
<dbReference type="EMBL" id="JAJVKT010000007">
    <property type="protein sequence ID" value="MCE7508568.1"/>
    <property type="molecule type" value="Genomic_DNA"/>
</dbReference>
<keyword evidence="3" id="KW-0274">FAD</keyword>
<dbReference type="AlphaFoldDB" id="A0A9Q3W5R4"/>
<sequence>MESMGTVIIGGGVVGLAIARELALAGRAPVLLEAEAHFGEHLSSRNSEVIHAGLYYPPGSLKAMSCLRGNALLYEYCQRRRVAHRRCGKWVVARGEEQARQLRAVYDNAIAAGASGLHWLGRPALQHEEPWLAADLALASEHTGIVDSHGLMAALAADAEEAGALLCLRHSVTALGGDRHGFELQVTGPDGGFQLHCEQLVIAAGLGSVPLLQRLHGLPAELAPQQGLARGNYFRLRGASPTRRLVYPLPERHGLGVHLTVDLAGQARFGPDVEWIDEVDYRVNLQREPAFEDAVRAYWPGLPAGSLLPDYTGIRPKLRLRGESHADFCLLDEQDHGLPGLIALLGIESPGLTAALALAERIRRY</sequence>
<name>A0A9Q3W5R4_9GAMM</name>
<accession>A0A9Q3W5R4</accession>
<evidence type="ECO:0000313" key="8">
    <source>
        <dbReference type="Proteomes" id="UP001107961"/>
    </source>
</evidence>
<gene>
    <name evidence="7" type="ORF">LZG35_07940</name>
</gene>
<dbReference type="PANTHER" id="PTHR43104:SF4">
    <property type="entry name" value="L-2-HYDROXYGLUTARATE DEHYDROGENASE, MITOCHONDRIAL"/>
    <property type="match status" value="1"/>
</dbReference>
<evidence type="ECO:0000313" key="7">
    <source>
        <dbReference type="EMBL" id="MCE7508568.1"/>
    </source>
</evidence>
<dbReference type="Gene3D" id="3.30.9.10">
    <property type="entry name" value="D-Amino Acid Oxidase, subunit A, domain 2"/>
    <property type="match status" value="1"/>
</dbReference>
<dbReference type="Gene3D" id="3.50.50.60">
    <property type="entry name" value="FAD/NAD(P)-binding domain"/>
    <property type="match status" value="1"/>
</dbReference>
<keyword evidence="8" id="KW-1185">Reference proteome</keyword>
<dbReference type="PANTHER" id="PTHR43104">
    <property type="entry name" value="L-2-HYDROXYGLUTARATE DEHYDROGENASE, MITOCHONDRIAL"/>
    <property type="match status" value="1"/>
</dbReference>
<comment type="caution">
    <text evidence="7">The sequence shown here is derived from an EMBL/GenBank/DDBJ whole genome shotgun (WGS) entry which is preliminary data.</text>
</comment>
<organism evidence="7 8">
    <name type="scientific">Alloalcanivorax xenomutans</name>
    <dbReference type="NCBI Taxonomy" id="1094342"/>
    <lineage>
        <taxon>Bacteria</taxon>
        <taxon>Pseudomonadati</taxon>
        <taxon>Pseudomonadota</taxon>
        <taxon>Gammaproteobacteria</taxon>
        <taxon>Oceanospirillales</taxon>
        <taxon>Alcanivoracaceae</taxon>
        <taxon>Alloalcanivorax</taxon>
    </lineage>
</organism>
<evidence type="ECO:0000256" key="1">
    <source>
        <dbReference type="ARBA" id="ARBA00001974"/>
    </source>
</evidence>
<comment type="cofactor">
    <cofactor evidence="1">
        <name>FAD</name>
        <dbReference type="ChEBI" id="CHEBI:57692"/>
    </cofactor>
</comment>
<dbReference type="RefSeq" id="WP_026949594.1">
    <property type="nucleotide sequence ID" value="NZ_CBDDTQ010000005.1"/>
</dbReference>
<dbReference type="KEGG" id="axe:P40_13035"/>
<keyword evidence="2" id="KW-0285">Flavoprotein</keyword>
<evidence type="ECO:0000256" key="5">
    <source>
        <dbReference type="ARBA" id="ARBA00037941"/>
    </source>
</evidence>
<evidence type="ECO:0000259" key="6">
    <source>
        <dbReference type="Pfam" id="PF01266"/>
    </source>
</evidence>
<dbReference type="InterPro" id="IPR036188">
    <property type="entry name" value="FAD/NAD-bd_sf"/>
</dbReference>
<comment type="similarity">
    <text evidence="5">Belongs to the L2HGDH family.</text>
</comment>
<evidence type="ECO:0000256" key="4">
    <source>
        <dbReference type="ARBA" id="ARBA00023002"/>
    </source>
</evidence>
<evidence type="ECO:0000256" key="3">
    <source>
        <dbReference type="ARBA" id="ARBA00022827"/>
    </source>
</evidence>
<dbReference type="SUPFAM" id="SSF51905">
    <property type="entry name" value="FAD/NAD(P)-binding domain"/>
    <property type="match status" value="1"/>
</dbReference>
<evidence type="ECO:0000256" key="2">
    <source>
        <dbReference type="ARBA" id="ARBA00022630"/>
    </source>
</evidence>
<keyword evidence="4" id="KW-0560">Oxidoreductase</keyword>
<dbReference type="InterPro" id="IPR006076">
    <property type="entry name" value="FAD-dep_OxRdtase"/>
</dbReference>
<dbReference type="GO" id="GO:0047545">
    <property type="term" value="F:(S)-2-hydroxyglutarate dehydrogenase activity"/>
    <property type="evidence" value="ECO:0007669"/>
    <property type="project" value="TreeGrafter"/>
</dbReference>
<proteinExistence type="inferred from homology"/>